<proteinExistence type="predicted"/>
<dbReference type="AlphaFoldDB" id="A0A6C0LRN5"/>
<keyword evidence="1" id="KW-1133">Transmembrane helix</keyword>
<accession>A0A6C0LRN5</accession>
<reference evidence="2" key="1">
    <citation type="journal article" date="2020" name="Nature">
        <title>Giant virus diversity and host interactions through global metagenomics.</title>
        <authorList>
            <person name="Schulz F."/>
            <person name="Roux S."/>
            <person name="Paez-Espino D."/>
            <person name="Jungbluth S."/>
            <person name="Walsh D.A."/>
            <person name="Denef V.J."/>
            <person name="McMahon K.D."/>
            <person name="Konstantinidis K.T."/>
            <person name="Eloe-Fadrosh E.A."/>
            <person name="Kyrpides N.C."/>
            <person name="Woyke T."/>
        </authorList>
    </citation>
    <scope>NUCLEOTIDE SEQUENCE</scope>
    <source>
        <strain evidence="2">GVMAG-S-1014582-52</strain>
    </source>
</reference>
<protein>
    <submittedName>
        <fullName evidence="2">Uncharacterized protein</fullName>
    </submittedName>
</protein>
<keyword evidence="1" id="KW-0812">Transmembrane</keyword>
<name>A0A6C0LRN5_9ZZZZ</name>
<feature type="transmembrane region" description="Helical" evidence="1">
    <location>
        <begin position="104"/>
        <end position="121"/>
    </location>
</feature>
<keyword evidence="1" id="KW-0472">Membrane</keyword>
<feature type="transmembrane region" description="Helical" evidence="1">
    <location>
        <begin position="66"/>
        <end position="84"/>
    </location>
</feature>
<dbReference type="EMBL" id="MN740556">
    <property type="protein sequence ID" value="QHU33040.1"/>
    <property type="molecule type" value="Genomic_DNA"/>
</dbReference>
<organism evidence="2">
    <name type="scientific">viral metagenome</name>
    <dbReference type="NCBI Taxonomy" id="1070528"/>
    <lineage>
        <taxon>unclassified sequences</taxon>
        <taxon>metagenomes</taxon>
        <taxon>organismal metagenomes</taxon>
    </lineage>
</organism>
<evidence type="ECO:0000313" key="2">
    <source>
        <dbReference type="EMBL" id="QHU33040.1"/>
    </source>
</evidence>
<feature type="transmembrane region" description="Helical" evidence="1">
    <location>
        <begin position="7"/>
        <end position="23"/>
    </location>
</feature>
<sequence>MNVIIHLLILFIFIVTILILNIPKINEKNNISMKIYIFISIFLFEFFVDIFNTVTKKCVINLNKITRASLQAALIAVVAYSIYIDVLQSSNSFVTHFNSNKSRKIIIAIFITVFLLFNYLIEEILMKVYPKMNDYLNDFYKAK</sequence>
<feature type="transmembrane region" description="Helical" evidence="1">
    <location>
        <begin position="35"/>
        <end position="54"/>
    </location>
</feature>
<evidence type="ECO:0000256" key="1">
    <source>
        <dbReference type="SAM" id="Phobius"/>
    </source>
</evidence>